<organism evidence="3 4">
    <name type="scientific">Streptomyces hygroscopicus</name>
    <dbReference type="NCBI Taxonomy" id="1912"/>
    <lineage>
        <taxon>Bacteria</taxon>
        <taxon>Bacillati</taxon>
        <taxon>Actinomycetota</taxon>
        <taxon>Actinomycetes</taxon>
        <taxon>Kitasatosporales</taxon>
        <taxon>Streptomycetaceae</taxon>
        <taxon>Streptomyces</taxon>
        <taxon>Streptomyces violaceusniger group</taxon>
    </lineage>
</organism>
<reference evidence="3" key="1">
    <citation type="submission" date="2024-05" db="EMBL/GenBank/DDBJ databases">
        <title>Whole genome shotgun sequence of Streptomyces hygroscopicus NBRC 113678.</title>
        <authorList>
            <person name="Komaki H."/>
            <person name="Tamura T."/>
        </authorList>
    </citation>
    <scope>NUCLEOTIDE SEQUENCE</scope>
    <source>
        <strain evidence="3">N11-34</strain>
    </source>
</reference>
<keyword evidence="2" id="KW-0812">Transmembrane</keyword>
<evidence type="ECO:0000256" key="1">
    <source>
        <dbReference type="ARBA" id="ARBA00022801"/>
    </source>
</evidence>
<protein>
    <submittedName>
        <fullName evidence="3">Class F sortase</fullName>
    </submittedName>
</protein>
<evidence type="ECO:0000313" key="3">
    <source>
        <dbReference type="EMBL" id="GHJ27991.1"/>
    </source>
</evidence>
<sequence>MGMHMETDGGGKRFSGLGRLAMGMAWAALLLGLWMWGRDTTEGTAGPAPMTGDVAAVGRPSAHPLPPAHAPLAAARPKRVVIEAAGVRAPIVASGLDRDGAVKPPPVNRPGTVGWYHAGPEPGSPGTALLVGHLDTKSEPAVFHRLGDLKRGERVRVARSDGTTAEFTVEDVEIVPAKHFDARRVYGSGSHDRAELRLITCGGKFNRSTRTYTANVVVSAYLTGTTRSPHHVSAGSRTAR</sequence>
<dbReference type="EMBL" id="BNEK01000003">
    <property type="protein sequence ID" value="GHJ27991.1"/>
    <property type="molecule type" value="Genomic_DNA"/>
</dbReference>
<dbReference type="InterPro" id="IPR042001">
    <property type="entry name" value="Sortase_F"/>
</dbReference>
<dbReference type="InterPro" id="IPR023365">
    <property type="entry name" value="Sortase_dom-sf"/>
</dbReference>
<evidence type="ECO:0000256" key="2">
    <source>
        <dbReference type="SAM" id="Phobius"/>
    </source>
</evidence>
<dbReference type="RefSeq" id="WP_372498908.1">
    <property type="nucleotide sequence ID" value="NZ_BNEK01000003.1"/>
</dbReference>
<comment type="caution">
    <text evidence="3">The sequence shown here is derived from an EMBL/GenBank/DDBJ whole genome shotgun (WGS) entry which is preliminary data.</text>
</comment>
<evidence type="ECO:0000313" key="4">
    <source>
        <dbReference type="Proteomes" id="UP001054854"/>
    </source>
</evidence>
<dbReference type="NCBIfam" id="NF033748">
    <property type="entry name" value="class_F_sortase"/>
    <property type="match status" value="1"/>
</dbReference>
<keyword evidence="2" id="KW-0472">Membrane</keyword>
<accession>A0ABQ3TY04</accession>
<gene>
    <name evidence="3" type="ORF">TPA0910_24240</name>
</gene>
<keyword evidence="2" id="KW-1133">Transmembrane helix</keyword>
<dbReference type="Proteomes" id="UP001054854">
    <property type="component" value="Unassembled WGS sequence"/>
</dbReference>
<dbReference type="Gene3D" id="2.40.260.10">
    <property type="entry name" value="Sortase"/>
    <property type="match status" value="1"/>
</dbReference>
<feature type="transmembrane region" description="Helical" evidence="2">
    <location>
        <begin position="20"/>
        <end position="37"/>
    </location>
</feature>
<dbReference type="CDD" id="cd05829">
    <property type="entry name" value="Sortase_F"/>
    <property type="match status" value="1"/>
</dbReference>
<dbReference type="Pfam" id="PF04203">
    <property type="entry name" value="Sortase"/>
    <property type="match status" value="1"/>
</dbReference>
<keyword evidence="1" id="KW-0378">Hydrolase</keyword>
<dbReference type="InterPro" id="IPR005754">
    <property type="entry name" value="Sortase"/>
</dbReference>
<proteinExistence type="predicted"/>
<dbReference type="SUPFAM" id="SSF63817">
    <property type="entry name" value="Sortase"/>
    <property type="match status" value="1"/>
</dbReference>
<keyword evidence="4" id="KW-1185">Reference proteome</keyword>
<name>A0ABQ3TY04_STRHY</name>